<feature type="transmembrane region" description="Helical" evidence="1">
    <location>
        <begin position="47"/>
        <end position="68"/>
    </location>
</feature>
<feature type="transmembrane region" description="Helical" evidence="1">
    <location>
        <begin position="12"/>
        <end position="35"/>
    </location>
</feature>
<accession>A0A1I0MPH6</accession>
<dbReference type="EMBL" id="FOJI01000002">
    <property type="protein sequence ID" value="SEV90486.1"/>
    <property type="molecule type" value="Genomic_DNA"/>
</dbReference>
<dbReference type="Proteomes" id="UP000199701">
    <property type="component" value="Unassembled WGS sequence"/>
</dbReference>
<proteinExistence type="predicted"/>
<keyword evidence="1" id="KW-0812">Transmembrane</keyword>
<evidence type="ECO:0000256" key="1">
    <source>
        <dbReference type="SAM" id="Phobius"/>
    </source>
</evidence>
<feature type="transmembrane region" description="Helical" evidence="1">
    <location>
        <begin position="148"/>
        <end position="174"/>
    </location>
</feature>
<sequence length="254" mass="29752">MYKEKLMENKKMIFLMLFIIYASSIGYSIGFINQYSNYNFSICKMDLILMILNPNYIGTFLTIFPAYLAMHMTKYDFNTNLILRYKDKRIIWLRQNMHIIINSFIVMCSVVLFDFIFGAIKGIITYNWDLEDSMFFKRTHGITVQGKQAFVIFSTIIIGALVISIISILCNLIYWITNSQIISSFIVIAYCLWNSCNPLFVLNLFSKVRLREMDFITGDKFIFDVIILSLIIIAFIFSSIIIIRKKEFLNNTRG</sequence>
<gene>
    <name evidence="2" type="ORF">SAMN05421659_10238</name>
</gene>
<evidence type="ECO:0000313" key="3">
    <source>
        <dbReference type="Proteomes" id="UP000199701"/>
    </source>
</evidence>
<name>A0A1I0MPH6_9FIRM</name>
<feature type="transmembrane region" description="Helical" evidence="1">
    <location>
        <begin position="181"/>
        <end position="201"/>
    </location>
</feature>
<evidence type="ECO:0000313" key="2">
    <source>
        <dbReference type="EMBL" id="SEV90486.1"/>
    </source>
</evidence>
<keyword evidence="1" id="KW-0472">Membrane</keyword>
<dbReference type="RefSeq" id="WP_092450315.1">
    <property type="nucleotide sequence ID" value="NZ_FOJI01000002.1"/>
</dbReference>
<evidence type="ECO:0008006" key="4">
    <source>
        <dbReference type="Google" id="ProtNLM"/>
    </source>
</evidence>
<dbReference type="AlphaFoldDB" id="A0A1I0MPH6"/>
<keyword evidence="3" id="KW-1185">Reference proteome</keyword>
<dbReference type="STRING" id="99656.SAMN05421659_10238"/>
<organism evidence="2 3">
    <name type="scientific">[Clostridium] fimetarium</name>
    <dbReference type="NCBI Taxonomy" id="99656"/>
    <lineage>
        <taxon>Bacteria</taxon>
        <taxon>Bacillati</taxon>
        <taxon>Bacillota</taxon>
        <taxon>Clostridia</taxon>
        <taxon>Lachnospirales</taxon>
        <taxon>Lachnospiraceae</taxon>
    </lineage>
</organism>
<protein>
    <recommendedName>
        <fullName evidence="4">ABC-2 family transporter protein</fullName>
    </recommendedName>
</protein>
<reference evidence="2 3" key="1">
    <citation type="submission" date="2016-10" db="EMBL/GenBank/DDBJ databases">
        <authorList>
            <person name="de Groot N.N."/>
        </authorList>
    </citation>
    <scope>NUCLEOTIDE SEQUENCE [LARGE SCALE GENOMIC DNA]</scope>
    <source>
        <strain evidence="2 3">DSM 9179</strain>
    </source>
</reference>
<feature type="transmembrane region" description="Helical" evidence="1">
    <location>
        <begin position="99"/>
        <end position="128"/>
    </location>
</feature>
<keyword evidence="1" id="KW-1133">Transmembrane helix</keyword>
<feature type="transmembrane region" description="Helical" evidence="1">
    <location>
        <begin position="221"/>
        <end position="243"/>
    </location>
</feature>